<keyword evidence="2" id="KW-0472">Membrane</keyword>
<comment type="similarity">
    <text evidence="1 2">Belongs to the outer membrane factor (OMF) (TC 1.B.17) family.</text>
</comment>
<protein>
    <submittedName>
        <fullName evidence="4">Efflux transporter, outer membrane factor (OMF) lipoprotein, NodT family</fullName>
    </submittedName>
</protein>
<evidence type="ECO:0000256" key="2">
    <source>
        <dbReference type="RuleBase" id="RU362097"/>
    </source>
</evidence>
<dbReference type="SUPFAM" id="SSF56954">
    <property type="entry name" value="Outer membrane efflux proteins (OEP)"/>
    <property type="match status" value="1"/>
</dbReference>
<dbReference type="OrthoDB" id="7181739at2"/>
<dbReference type="InterPro" id="IPR010131">
    <property type="entry name" value="MdtP/NodT-like"/>
</dbReference>
<keyword evidence="2" id="KW-0812">Transmembrane</keyword>
<dbReference type="Gene3D" id="1.20.1600.10">
    <property type="entry name" value="Outer membrane efflux proteins (OEP)"/>
    <property type="match status" value="1"/>
</dbReference>
<name>A0A1T4RKY1_9HYPH</name>
<dbReference type="Gene3D" id="2.20.200.10">
    <property type="entry name" value="Outer membrane efflux proteins (OEP)"/>
    <property type="match status" value="1"/>
</dbReference>
<dbReference type="GO" id="GO:0005886">
    <property type="term" value="C:plasma membrane"/>
    <property type="evidence" value="ECO:0007669"/>
    <property type="project" value="UniProtKB-SubCell"/>
</dbReference>
<dbReference type="RefSeq" id="WP_078708534.1">
    <property type="nucleotide sequence ID" value="NZ_FUXL01000007.1"/>
</dbReference>
<evidence type="ECO:0000313" key="5">
    <source>
        <dbReference type="Proteomes" id="UP000190135"/>
    </source>
</evidence>
<gene>
    <name evidence="4" type="ORF">SAMN05428963_10721</name>
</gene>
<dbReference type="PANTHER" id="PTHR30203">
    <property type="entry name" value="OUTER MEMBRANE CATION EFFLUX PROTEIN"/>
    <property type="match status" value="1"/>
</dbReference>
<dbReference type="AlphaFoldDB" id="A0A1T4RKY1"/>
<keyword evidence="2" id="KW-1134">Transmembrane beta strand</keyword>
<keyword evidence="5" id="KW-1185">Reference proteome</keyword>
<dbReference type="STRING" id="1365950.SAMN05428963_10721"/>
<sequence>MIVRRFAPPLLASALVSGCMVGPDYLGPPNAAPRASAATAFLRADRTTPAYHPADDWWKAFDDRVLTDLVETAFANSPSIDMAQARLRQARAAYAGSRANLRPQGSASAVAAQARLGLGDTDSINDGLRSAASAAEDLTGLPVEAPSVPNHVSTDLYNAAFDASWEIDIFGGNRRAAEQSAAQAEAAEAALADAQVQLAAETAQAYVSLRSSQQQLAIARHSAELQQTSLNLTRQQAEQGTASDLDIARLETQLATTKADVPVLESEVEQGLNRLAVLCGLEPGELDARLKSPRSVPRPPHKVAIGDPAEMLRRRPDIRQAERKLAAGNAAIGQAVAQYFPKITLIGLASSGSTDADKLFDAGSLTLLGGPTLQWNVLSFGRTAARVEQAQAGFDAALAQYRQSVLSALEDAESSLSEFRHRQQNVSHLAEADAAASKAAELMRQMQEAGTVSVIDVLDVERQRLQAERGLAQGQAQLTNAFIALEKSLGLGWRPLLAPPPPEPKLALR</sequence>
<dbReference type="PROSITE" id="PS51257">
    <property type="entry name" value="PROKAR_LIPOPROTEIN"/>
    <property type="match status" value="1"/>
</dbReference>
<keyword evidence="2" id="KW-0564">Palmitate</keyword>
<evidence type="ECO:0000256" key="1">
    <source>
        <dbReference type="ARBA" id="ARBA00007613"/>
    </source>
</evidence>
<organism evidence="4 5">
    <name type="scientific">Consotaella salsifontis</name>
    <dbReference type="NCBI Taxonomy" id="1365950"/>
    <lineage>
        <taxon>Bacteria</taxon>
        <taxon>Pseudomonadati</taxon>
        <taxon>Pseudomonadota</taxon>
        <taxon>Alphaproteobacteria</taxon>
        <taxon>Hyphomicrobiales</taxon>
        <taxon>Aurantimonadaceae</taxon>
        <taxon>Consotaella</taxon>
    </lineage>
</organism>
<proteinExistence type="inferred from homology"/>
<dbReference type="NCBIfam" id="TIGR01845">
    <property type="entry name" value="outer_NodT"/>
    <property type="match status" value="1"/>
</dbReference>
<reference evidence="5" key="1">
    <citation type="submission" date="2017-02" db="EMBL/GenBank/DDBJ databases">
        <authorList>
            <person name="Varghese N."/>
            <person name="Submissions S."/>
        </authorList>
    </citation>
    <scope>NUCLEOTIDE SEQUENCE [LARGE SCALE GENOMIC DNA]</scope>
    <source>
        <strain evidence="5">USBA 369</strain>
    </source>
</reference>
<dbReference type="Pfam" id="PF02321">
    <property type="entry name" value="OEP"/>
    <property type="match status" value="2"/>
</dbReference>
<keyword evidence="3" id="KW-0175">Coiled coil</keyword>
<keyword evidence="2 4" id="KW-0449">Lipoprotein</keyword>
<accession>A0A1T4RKY1</accession>
<dbReference type="EMBL" id="FUXL01000007">
    <property type="protein sequence ID" value="SKA16436.1"/>
    <property type="molecule type" value="Genomic_DNA"/>
</dbReference>
<evidence type="ECO:0000313" key="4">
    <source>
        <dbReference type="EMBL" id="SKA16436.1"/>
    </source>
</evidence>
<dbReference type="InterPro" id="IPR003423">
    <property type="entry name" value="OMP_efflux"/>
</dbReference>
<evidence type="ECO:0000256" key="3">
    <source>
        <dbReference type="SAM" id="Coils"/>
    </source>
</evidence>
<dbReference type="PANTHER" id="PTHR30203:SF25">
    <property type="entry name" value="OUTER MEMBRANE PROTEIN-RELATED"/>
    <property type="match status" value="1"/>
</dbReference>
<dbReference type="GO" id="GO:0015562">
    <property type="term" value="F:efflux transmembrane transporter activity"/>
    <property type="evidence" value="ECO:0007669"/>
    <property type="project" value="InterPro"/>
</dbReference>
<feature type="coiled-coil region" evidence="3">
    <location>
        <begin position="177"/>
        <end position="267"/>
    </location>
</feature>
<dbReference type="Proteomes" id="UP000190135">
    <property type="component" value="Unassembled WGS sequence"/>
</dbReference>
<comment type="subcellular location">
    <subcellularLocation>
        <location evidence="2">Cell membrane</location>
        <topology evidence="2">Lipid-anchor</topology>
    </subcellularLocation>
</comment>